<dbReference type="CDD" id="cd04301">
    <property type="entry name" value="NAT_SF"/>
    <property type="match status" value="1"/>
</dbReference>
<dbReference type="Gene3D" id="3.40.630.30">
    <property type="match status" value="1"/>
</dbReference>
<evidence type="ECO:0000259" key="1">
    <source>
        <dbReference type="PROSITE" id="PS51186"/>
    </source>
</evidence>
<protein>
    <submittedName>
        <fullName evidence="2">N-acetyltransferase domain-containing protein</fullName>
    </submittedName>
</protein>
<dbReference type="SUPFAM" id="SSF55729">
    <property type="entry name" value="Acyl-CoA N-acyltransferases (Nat)"/>
    <property type="match status" value="1"/>
</dbReference>
<feature type="domain" description="N-acetyltransferase" evidence="1">
    <location>
        <begin position="8"/>
        <end position="150"/>
    </location>
</feature>
<dbReference type="PROSITE" id="PS51186">
    <property type="entry name" value="GNAT"/>
    <property type="match status" value="1"/>
</dbReference>
<proteinExistence type="predicted"/>
<sequence>MKDQMQYSVIEGIPKQAQLEELLHLYATIFEDAQLKFFIERIKTKAQILCLIAYNQKTPVGFKIGYRYDETTFYSWVGGVLEDYRKKGIAKTLASLQEKWVREHGFSKLKTKSMNQYKPMLILNLKNGFDIVQIYTNDSGQTKIVFEKEF</sequence>
<accession>A0ABP1F692</accession>
<dbReference type="Pfam" id="PF00583">
    <property type="entry name" value="Acetyltransf_1"/>
    <property type="match status" value="1"/>
</dbReference>
<gene>
    <name evidence="2" type="ORF">T190423A01A_50080</name>
</gene>
<dbReference type="InterPro" id="IPR000182">
    <property type="entry name" value="GNAT_dom"/>
</dbReference>
<name>A0ABP1F692_9FLAO</name>
<organism evidence="2 3">
    <name type="scientific">Tenacibaculum polynesiense</name>
    <dbReference type="NCBI Taxonomy" id="3137857"/>
    <lineage>
        <taxon>Bacteria</taxon>
        <taxon>Pseudomonadati</taxon>
        <taxon>Bacteroidota</taxon>
        <taxon>Flavobacteriia</taxon>
        <taxon>Flavobacteriales</taxon>
        <taxon>Flavobacteriaceae</taxon>
        <taxon>Tenacibaculum</taxon>
    </lineage>
</organism>
<dbReference type="InterPro" id="IPR016181">
    <property type="entry name" value="Acyl_CoA_acyltransferase"/>
</dbReference>
<dbReference type="EMBL" id="CAXJIO010000014">
    <property type="protein sequence ID" value="CAL2103832.1"/>
    <property type="molecule type" value="Genomic_DNA"/>
</dbReference>
<reference evidence="2 3" key="1">
    <citation type="submission" date="2024-05" db="EMBL/GenBank/DDBJ databases">
        <authorList>
            <person name="Duchaud E."/>
        </authorList>
    </citation>
    <scope>NUCLEOTIDE SEQUENCE [LARGE SCALE GENOMIC DNA]</scope>
    <source>
        <strain evidence="2">Ena-SAMPLE-TAB-13-05-2024-13:56:06:370-140308</strain>
    </source>
</reference>
<dbReference type="RefSeq" id="WP_348718222.1">
    <property type="nucleotide sequence ID" value="NZ_CAXJIO010000014.1"/>
</dbReference>
<evidence type="ECO:0000313" key="2">
    <source>
        <dbReference type="EMBL" id="CAL2103832.1"/>
    </source>
</evidence>
<dbReference type="Proteomes" id="UP001497527">
    <property type="component" value="Unassembled WGS sequence"/>
</dbReference>
<comment type="caution">
    <text evidence="2">The sequence shown here is derived from an EMBL/GenBank/DDBJ whole genome shotgun (WGS) entry which is preliminary data.</text>
</comment>
<keyword evidence="3" id="KW-1185">Reference proteome</keyword>
<evidence type="ECO:0000313" key="3">
    <source>
        <dbReference type="Proteomes" id="UP001497527"/>
    </source>
</evidence>